<organism evidence="1 2">
    <name type="scientific">Holdemanella biformis</name>
    <dbReference type="NCBI Taxonomy" id="1735"/>
    <lineage>
        <taxon>Bacteria</taxon>
        <taxon>Bacillati</taxon>
        <taxon>Bacillota</taxon>
        <taxon>Erysipelotrichia</taxon>
        <taxon>Erysipelotrichales</taxon>
        <taxon>Erysipelotrichaceae</taxon>
        <taxon>Holdemanella</taxon>
    </lineage>
</organism>
<protein>
    <submittedName>
        <fullName evidence="1">Uncharacterized protein</fullName>
    </submittedName>
</protein>
<dbReference type="GeneID" id="66579055"/>
<dbReference type="Proteomes" id="UP000265489">
    <property type="component" value="Unassembled WGS sequence"/>
</dbReference>
<evidence type="ECO:0000313" key="1">
    <source>
        <dbReference type="EMBL" id="RGU93263.1"/>
    </source>
</evidence>
<name>A0A395WBX1_9FIRM</name>
<evidence type="ECO:0000313" key="2">
    <source>
        <dbReference type="Proteomes" id="UP000265489"/>
    </source>
</evidence>
<reference evidence="1 2" key="1">
    <citation type="submission" date="2018-08" db="EMBL/GenBank/DDBJ databases">
        <title>A genome reference for cultivated species of the human gut microbiota.</title>
        <authorList>
            <person name="Zou Y."/>
            <person name="Xue W."/>
            <person name="Luo G."/>
        </authorList>
    </citation>
    <scope>NUCLEOTIDE SEQUENCE [LARGE SCALE GENOMIC DNA]</scope>
    <source>
        <strain evidence="1 2">AF15-20</strain>
    </source>
</reference>
<dbReference type="EMBL" id="QRYQ01000003">
    <property type="protein sequence ID" value="RGU93263.1"/>
    <property type="molecule type" value="Genomic_DNA"/>
</dbReference>
<accession>A0A395WBX1</accession>
<dbReference type="RefSeq" id="WP_118324683.1">
    <property type="nucleotide sequence ID" value="NZ_QRYH01000004.1"/>
</dbReference>
<comment type="caution">
    <text evidence="1">The sequence shown here is derived from an EMBL/GenBank/DDBJ whole genome shotgun (WGS) entry which is preliminary data.</text>
</comment>
<dbReference type="AlphaFoldDB" id="A0A395WBX1"/>
<sequence length="76" mass="8734">MEYSKDALEVLNLMQRKDFKNISKNEVINLASKLGELNPEVARDIIAQFPEVVTLLNNIIDHLIQKSSELSLEYVF</sequence>
<gene>
    <name evidence="1" type="ORF">DWW32_02735</name>
</gene>
<proteinExistence type="predicted"/>